<evidence type="ECO:0008006" key="4">
    <source>
        <dbReference type="Google" id="ProtNLM"/>
    </source>
</evidence>
<dbReference type="Proteomes" id="UP001243846">
    <property type="component" value="Unassembled WGS sequence"/>
</dbReference>
<sequence length="142" mass="14797">MMTKTLALPLAAIALAGFVAACEKTAPPVPDQTPGPVAASNALNGSYNLRASDCGNEQSATRMVIDGNRFLVAGSTCTVVDSNVQVNRTEVTLSCEGGELNGNRVLYLQSRPDVLRVTRDQTTLTYFQCARAAASSDVTGGA</sequence>
<dbReference type="EMBL" id="JAUFRC010000001">
    <property type="protein sequence ID" value="MDN3712308.1"/>
    <property type="molecule type" value="Genomic_DNA"/>
</dbReference>
<reference evidence="3" key="1">
    <citation type="journal article" date="2019" name="Int. J. Syst. Evol. Microbiol.">
        <title>The Global Catalogue of Microorganisms (GCM) 10K type strain sequencing project: providing services to taxonomists for standard genome sequencing and annotation.</title>
        <authorList>
            <consortium name="The Broad Institute Genomics Platform"/>
            <consortium name="The Broad Institute Genome Sequencing Center for Infectious Disease"/>
            <person name="Wu L."/>
            <person name="Ma J."/>
        </authorList>
    </citation>
    <scope>NUCLEOTIDE SEQUENCE [LARGE SCALE GENOMIC DNA]</scope>
    <source>
        <strain evidence="3">CECT 8482</strain>
    </source>
</reference>
<dbReference type="RefSeq" id="WP_377682374.1">
    <property type="nucleotide sequence ID" value="NZ_JBHMDZ010000001.1"/>
</dbReference>
<name>A0ABT8D697_9RHOB</name>
<feature type="signal peptide" evidence="1">
    <location>
        <begin position="1"/>
        <end position="21"/>
    </location>
</feature>
<proteinExistence type="predicted"/>
<protein>
    <recommendedName>
        <fullName evidence="4">Lipoprotein</fullName>
    </recommendedName>
</protein>
<keyword evidence="3" id="KW-1185">Reference proteome</keyword>
<evidence type="ECO:0000313" key="3">
    <source>
        <dbReference type="Proteomes" id="UP001243846"/>
    </source>
</evidence>
<dbReference type="PROSITE" id="PS51257">
    <property type="entry name" value="PROKAR_LIPOPROTEIN"/>
    <property type="match status" value="1"/>
</dbReference>
<accession>A0ABT8D697</accession>
<evidence type="ECO:0000256" key="1">
    <source>
        <dbReference type="SAM" id="SignalP"/>
    </source>
</evidence>
<gene>
    <name evidence="2" type="ORF">QWZ10_11980</name>
</gene>
<evidence type="ECO:0000313" key="2">
    <source>
        <dbReference type="EMBL" id="MDN3712308.1"/>
    </source>
</evidence>
<keyword evidence="1" id="KW-0732">Signal</keyword>
<comment type="caution">
    <text evidence="2">The sequence shown here is derived from an EMBL/GenBank/DDBJ whole genome shotgun (WGS) entry which is preliminary data.</text>
</comment>
<organism evidence="2 3">
    <name type="scientific">Paracoccus cavernae</name>
    <dbReference type="NCBI Taxonomy" id="1571207"/>
    <lineage>
        <taxon>Bacteria</taxon>
        <taxon>Pseudomonadati</taxon>
        <taxon>Pseudomonadota</taxon>
        <taxon>Alphaproteobacteria</taxon>
        <taxon>Rhodobacterales</taxon>
        <taxon>Paracoccaceae</taxon>
        <taxon>Paracoccus</taxon>
    </lineage>
</organism>
<feature type="chain" id="PRO_5045919002" description="Lipoprotein" evidence="1">
    <location>
        <begin position="22"/>
        <end position="142"/>
    </location>
</feature>